<reference evidence="1 2" key="1">
    <citation type="submission" date="2014-04" db="EMBL/GenBank/DDBJ databases">
        <authorList>
            <consortium name="DOE Joint Genome Institute"/>
            <person name="Kuo A."/>
            <person name="Kohler A."/>
            <person name="Costa M.D."/>
            <person name="Nagy L.G."/>
            <person name="Floudas D."/>
            <person name="Copeland A."/>
            <person name="Barry K.W."/>
            <person name="Cichocki N."/>
            <person name="Veneault-Fourrey C."/>
            <person name="LaButti K."/>
            <person name="Lindquist E.A."/>
            <person name="Lipzen A."/>
            <person name="Lundell T."/>
            <person name="Morin E."/>
            <person name="Murat C."/>
            <person name="Sun H."/>
            <person name="Tunlid A."/>
            <person name="Henrissat B."/>
            <person name="Grigoriev I.V."/>
            <person name="Hibbett D.S."/>
            <person name="Martin F."/>
            <person name="Nordberg H.P."/>
            <person name="Cantor M.N."/>
            <person name="Hua S.X."/>
        </authorList>
    </citation>
    <scope>NUCLEOTIDE SEQUENCE [LARGE SCALE GENOMIC DNA]</scope>
    <source>
        <strain evidence="1 2">441</strain>
    </source>
</reference>
<evidence type="ECO:0000313" key="2">
    <source>
        <dbReference type="Proteomes" id="UP000054018"/>
    </source>
</evidence>
<gene>
    <name evidence="1" type="ORF">PISMIDRAFT_36836</name>
</gene>
<dbReference type="Proteomes" id="UP000054018">
    <property type="component" value="Unassembled WGS sequence"/>
</dbReference>
<feature type="non-terminal residue" evidence="1">
    <location>
        <position position="1"/>
    </location>
</feature>
<proteinExistence type="predicted"/>
<keyword evidence="2" id="KW-1185">Reference proteome</keyword>
<name>A0A0C9ZNI0_9AGAM</name>
<organism evidence="1 2">
    <name type="scientific">Pisolithus microcarpus 441</name>
    <dbReference type="NCBI Taxonomy" id="765257"/>
    <lineage>
        <taxon>Eukaryota</taxon>
        <taxon>Fungi</taxon>
        <taxon>Dikarya</taxon>
        <taxon>Basidiomycota</taxon>
        <taxon>Agaricomycotina</taxon>
        <taxon>Agaricomycetes</taxon>
        <taxon>Agaricomycetidae</taxon>
        <taxon>Boletales</taxon>
        <taxon>Sclerodermatineae</taxon>
        <taxon>Pisolithaceae</taxon>
        <taxon>Pisolithus</taxon>
    </lineage>
</organism>
<dbReference type="PANTHER" id="PTHR37331:SF1">
    <property type="entry name" value="YALI0F11671P"/>
    <property type="match status" value="1"/>
</dbReference>
<dbReference type="STRING" id="765257.A0A0C9ZNI0"/>
<dbReference type="HOGENOM" id="CLU_154293_0_0_1"/>
<reference evidence="2" key="2">
    <citation type="submission" date="2015-01" db="EMBL/GenBank/DDBJ databases">
        <title>Evolutionary Origins and Diversification of the Mycorrhizal Mutualists.</title>
        <authorList>
            <consortium name="DOE Joint Genome Institute"/>
            <consortium name="Mycorrhizal Genomics Consortium"/>
            <person name="Kohler A."/>
            <person name="Kuo A."/>
            <person name="Nagy L.G."/>
            <person name="Floudas D."/>
            <person name="Copeland A."/>
            <person name="Barry K.W."/>
            <person name="Cichocki N."/>
            <person name="Veneault-Fourrey C."/>
            <person name="LaButti K."/>
            <person name="Lindquist E.A."/>
            <person name="Lipzen A."/>
            <person name="Lundell T."/>
            <person name="Morin E."/>
            <person name="Murat C."/>
            <person name="Riley R."/>
            <person name="Ohm R."/>
            <person name="Sun H."/>
            <person name="Tunlid A."/>
            <person name="Henrissat B."/>
            <person name="Grigoriev I.V."/>
            <person name="Hibbett D.S."/>
            <person name="Martin F."/>
        </authorList>
    </citation>
    <scope>NUCLEOTIDE SEQUENCE [LARGE SCALE GENOMIC DNA]</scope>
    <source>
        <strain evidence="2">441</strain>
    </source>
</reference>
<feature type="non-terminal residue" evidence="1">
    <location>
        <position position="94"/>
    </location>
</feature>
<protein>
    <submittedName>
        <fullName evidence="1">Uncharacterized protein</fullName>
    </submittedName>
</protein>
<sequence length="94" mass="10300">CPNNRLSVNSRSLVQDTVQREAVDVVLGNGGLKLEHGWIRIHLARTIPLPGRVSDSGDIFCSVLVEDKVHDTYQAMPSYRLCTSGGPLRLTEGL</sequence>
<dbReference type="OrthoDB" id="5397701at2759"/>
<evidence type="ECO:0000313" key="1">
    <source>
        <dbReference type="EMBL" id="KIK27479.1"/>
    </source>
</evidence>
<dbReference type="PANTHER" id="PTHR37331">
    <property type="entry name" value="YALI0F11671P"/>
    <property type="match status" value="1"/>
</dbReference>
<dbReference type="EMBL" id="KN833696">
    <property type="protein sequence ID" value="KIK27479.1"/>
    <property type="molecule type" value="Genomic_DNA"/>
</dbReference>
<dbReference type="AlphaFoldDB" id="A0A0C9ZNI0"/>
<accession>A0A0C9ZNI0</accession>